<protein>
    <submittedName>
        <fullName evidence="2">Uncharacterized protein</fullName>
    </submittedName>
</protein>
<dbReference type="PANTHER" id="PTHR13167:SF25">
    <property type="entry name" value="PIEZO-TYPE MECHANOSENSITIVE ION CHANNEL COMPONENT"/>
    <property type="match status" value="1"/>
</dbReference>
<accession>A0A2N9GVZ9</accession>
<dbReference type="GO" id="GO:0016020">
    <property type="term" value="C:membrane"/>
    <property type="evidence" value="ECO:0007669"/>
    <property type="project" value="InterPro"/>
</dbReference>
<gene>
    <name evidence="2" type="ORF">FSB_LOCUS31565</name>
</gene>
<name>A0A2N9GVZ9_FAGSY</name>
<dbReference type="GO" id="GO:0050982">
    <property type="term" value="P:detection of mechanical stimulus"/>
    <property type="evidence" value="ECO:0007669"/>
    <property type="project" value="TreeGrafter"/>
</dbReference>
<dbReference type="GO" id="GO:0005261">
    <property type="term" value="F:monoatomic cation channel activity"/>
    <property type="evidence" value="ECO:0007669"/>
    <property type="project" value="TreeGrafter"/>
</dbReference>
<dbReference type="EMBL" id="OIVN01002446">
    <property type="protein sequence ID" value="SPD03683.1"/>
    <property type="molecule type" value="Genomic_DNA"/>
</dbReference>
<dbReference type="GO" id="GO:0042391">
    <property type="term" value="P:regulation of membrane potential"/>
    <property type="evidence" value="ECO:0007669"/>
    <property type="project" value="TreeGrafter"/>
</dbReference>
<proteinExistence type="predicted"/>
<dbReference type="PANTHER" id="PTHR13167">
    <property type="entry name" value="PIEZO-TYPE MECHANOSENSITIVE ION CHANNEL COMPONENT"/>
    <property type="match status" value="1"/>
</dbReference>
<evidence type="ECO:0000256" key="1">
    <source>
        <dbReference type="SAM" id="MobiDB-lite"/>
    </source>
</evidence>
<sequence length="186" mass="21421">MFSSQEFDYVFRYLEAEQIGAIMREQEKKAAWKTAQLQHIRESEEKKRQRNLQEEKMKSEMLNLQIQLHSINSTANCDDTSLREGLMRRRRRSTSITSNNDAGTPDKEKLNLRKQEQIIREESVFPSELHESPGGMNAEGPSVAEFTKHLVGSSHCEISEVESDVLDSAFFDVDKKEKVKGQAKEN</sequence>
<reference evidence="2" key="1">
    <citation type="submission" date="2018-02" db="EMBL/GenBank/DDBJ databases">
        <authorList>
            <person name="Cohen D.B."/>
            <person name="Kent A.D."/>
        </authorList>
    </citation>
    <scope>NUCLEOTIDE SEQUENCE</scope>
</reference>
<dbReference type="InterPro" id="IPR027272">
    <property type="entry name" value="Piezo"/>
</dbReference>
<dbReference type="GO" id="GO:0071260">
    <property type="term" value="P:cellular response to mechanical stimulus"/>
    <property type="evidence" value="ECO:0007669"/>
    <property type="project" value="TreeGrafter"/>
</dbReference>
<dbReference type="AlphaFoldDB" id="A0A2N9GVZ9"/>
<dbReference type="GO" id="GO:0008381">
    <property type="term" value="F:mechanosensitive monoatomic ion channel activity"/>
    <property type="evidence" value="ECO:0007669"/>
    <property type="project" value="InterPro"/>
</dbReference>
<evidence type="ECO:0000313" key="2">
    <source>
        <dbReference type="EMBL" id="SPD03683.1"/>
    </source>
</evidence>
<organism evidence="2">
    <name type="scientific">Fagus sylvatica</name>
    <name type="common">Beechnut</name>
    <dbReference type="NCBI Taxonomy" id="28930"/>
    <lineage>
        <taxon>Eukaryota</taxon>
        <taxon>Viridiplantae</taxon>
        <taxon>Streptophyta</taxon>
        <taxon>Embryophyta</taxon>
        <taxon>Tracheophyta</taxon>
        <taxon>Spermatophyta</taxon>
        <taxon>Magnoliopsida</taxon>
        <taxon>eudicotyledons</taxon>
        <taxon>Gunneridae</taxon>
        <taxon>Pentapetalae</taxon>
        <taxon>rosids</taxon>
        <taxon>fabids</taxon>
        <taxon>Fagales</taxon>
        <taxon>Fagaceae</taxon>
        <taxon>Fagus</taxon>
    </lineage>
</organism>
<feature type="region of interest" description="Disordered" evidence="1">
    <location>
        <begin position="84"/>
        <end position="108"/>
    </location>
</feature>